<gene>
    <name evidence="7" type="primary">ribH</name>
    <name evidence="8" type="ORF">FHS65_000196</name>
</gene>
<evidence type="ECO:0000256" key="7">
    <source>
        <dbReference type="HAMAP-Rule" id="MF_00178"/>
    </source>
</evidence>
<dbReference type="GO" id="GO:0000906">
    <property type="term" value="F:6,7-dimethyl-8-ribityllumazine synthase activity"/>
    <property type="evidence" value="ECO:0007669"/>
    <property type="project" value="UniProtKB-UniRule"/>
</dbReference>
<dbReference type="InterPro" id="IPR034964">
    <property type="entry name" value="LS"/>
</dbReference>
<organism evidence="8 9">
    <name type="scientific">Brevundimonas halotolerans</name>
    <dbReference type="NCBI Taxonomy" id="69670"/>
    <lineage>
        <taxon>Bacteria</taxon>
        <taxon>Pseudomonadati</taxon>
        <taxon>Pseudomonadota</taxon>
        <taxon>Alphaproteobacteria</taxon>
        <taxon>Caulobacterales</taxon>
        <taxon>Caulobacteraceae</taxon>
        <taxon>Brevundimonas</taxon>
    </lineage>
</organism>
<feature type="binding site" evidence="7">
    <location>
        <position position="107"/>
    </location>
    <ligand>
        <name>5-amino-6-(D-ribitylamino)uracil</name>
        <dbReference type="ChEBI" id="CHEBI:15934"/>
    </ligand>
</feature>
<keyword evidence="5 7" id="KW-0808">Transferase</keyword>
<dbReference type="HAMAP" id="MF_00178">
    <property type="entry name" value="Lumazine_synth"/>
    <property type="match status" value="1"/>
</dbReference>
<dbReference type="GO" id="GO:0005829">
    <property type="term" value="C:cytosol"/>
    <property type="evidence" value="ECO:0007669"/>
    <property type="project" value="TreeGrafter"/>
</dbReference>
<evidence type="ECO:0000256" key="4">
    <source>
        <dbReference type="ARBA" id="ARBA00022619"/>
    </source>
</evidence>
<dbReference type="PANTHER" id="PTHR21058:SF0">
    <property type="entry name" value="6,7-DIMETHYL-8-RIBITYLLUMAZINE SYNTHASE"/>
    <property type="match status" value="1"/>
</dbReference>
<feature type="binding site" evidence="7">
    <location>
        <begin position="80"/>
        <end position="81"/>
    </location>
    <ligand>
        <name>(2S)-2-hydroxy-3-oxobutyl phosphate</name>
        <dbReference type="ChEBI" id="CHEBI:58830"/>
    </ligand>
</feature>
<dbReference type="SUPFAM" id="SSF52121">
    <property type="entry name" value="Lumazine synthase"/>
    <property type="match status" value="1"/>
</dbReference>
<dbReference type="GO" id="GO:0009349">
    <property type="term" value="C:riboflavin synthase complex"/>
    <property type="evidence" value="ECO:0007669"/>
    <property type="project" value="UniProtKB-UniRule"/>
</dbReference>
<name>A0A7W9A134_9CAUL</name>
<evidence type="ECO:0000256" key="2">
    <source>
        <dbReference type="ARBA" id="ARBA00007424"/>
    </source>
</evidence>
<comment type="similarity">
    <text evidence="2 7">Belongs to the DMRL synthase family.</text>
</comment>
<reference evidence="8 9" key="1">
    <citation type="submission" date="2020-08" db="EMBL/GenBank/DDBJ databases">
        <title>Genomic Encyclopedia of Type Strains, Phase IV (KMG-IV): sequencing the most valuable type-strain genomes for metagenomic binning, comparative biology and taxonomic classification.</title>
        <authorList>
            <person name="Goeker M."/>
        </authorList>
    </citation>
    <scope>NUCLEOTIDE SEQUENCE [LARGE SCALE GENOMIC DNA]</scope>
    <source>
        <strain evidence="8 9">DSM 24448</strain>
    </source>
</reference>
<evidence type="ECO:0000256" key="6">
    <source>
        <dbReference type="ARBA" id="ARBA00048785"/>
    </source>
</evidence>
<comment type="function">
    <text evidence="7">Catalyzes the formation of 6,7-dimethyl-8-ribityllumazine by condensation of 5-amino-6-(D-ribitylamino)uracil with 3,4-dihydroxy-2-butanone 4-phosphate. This is the penultimate step in the biosynthesis of riboflavin.</text>
</comment>
<dbReference type="OrthoDB" id="9809709at2"/>
<dbReference type="Proteomes" id="UP000548978">
    <property type="component" value="Unassembled WGS sequence"/>
</dbReference>
<dbReference type="Gene3D" id="3.40.50.960">
    <property type="entry name" value="Lumazine/riboflavin synthase"/>
    <property type="match status" value="1"/>
</dbReference>
<feature type="active site" description="Proton donor" evidence="7">
    <location>
        <position position="83"/>
    </location>
</feature>
<keyword evidence="4 7" id="KW-0686">Riboflavin biosynthesis</keyword>
<evidence type="ECO:0000313" key="9">
    <source>
        <dbReference type="Proteomes" id="UP000548978"/>
    </source>
</evidence>
<dbReference type="GO" id="GO:0009231">
    <property type="term" value="P:riboflavin biosynthetic process"/>
    <property type="evidence" value="ECO:0007669"/>
    <property type="project" value="UniProtKB-UniRule"/>
</dbReference>
<dbReference type="AlphaFoldDB" id="A0A7W9A134"/>
<evidence type="ECO:0000256" key="3">
    <source>
        <dbReference type="ARBA" id="ARBA00012664"/>
    </source>
</evidence>
<feature type="binding site" evidence="7">
    <location>
        <begin position="45"/>
        <end position="47"/>
    </location>
    <ligand>
        <name>5-amino-6-(D-ribitylamino)uracil</name>
        <dbReference type="ChEBI" id="CHEBI:15934"/>
    </ligand>
</feature>
<dbReference type="UniPathway" id="UPA00275">
    <property type="reaction ID" value="UER00404"/>
</dbReference>
<dbReference type="NCBIfam" id="TIGR00114">
    <property type="entry name" value="lumazine-synth"/>
    <property type="match status" value="1"/>
</dbReference>
<evidence type="ECO:0000256" key="1">
    <source>
        <dbReference type="ARBA" id="ARBA00004917"/>
    </source>
</evidence>
<feature type="binding site" evidence="7">
    <location>
        <position position="14"/>
    </location>
    <ligand>
        <name>5-amino-6-(D-ribitylamino)uracil</name>
        <dbReference type="ChEBI" id="CHEBI:15934"/>
    </ligand>
</feature>
<comment type="caution">
    <text evidence="8">The sequence shown here is derived from an EMBL/GenBank/DDBJ whole genome shotgun (WGS) entry which is preliminary data.</text>
</comment>
<feature type="binding site" evidence="7">
    <location>
        <position position="121"/>
    </location>
    <ligand>
        <name>(2S)-2-hydroxy-3-oxobutyl phosphate</name>
        <dbReference type="ChEBI" id="CHEBI:58830"/>
    </ligand>
</feature>
<proteinExistence type="inferred from homology"/>
<dbReference type="InterPro" id="IPR002180">
    <property type="entry name" value="LS/RS"/>
</dbReference>
<comment type="catalytic activity">
    <reaction evidence="6 7">
        <text>(2S)-2-hydroxy-3-oxobutyl phosphate + 5-amino-6-(D-ribitylamino)uracil = 6,7-dimethyl-8-(1-D-ribityl)lumazine + phosphate + 2 H2O + H(+)</text>
        <dbReference type="Rhea" id="RHEA:26152"/>
        <dbReference type="ChEBI" id="CHEBI:15377"/>
        <dbReference type="ChEBI" id="CHEBI:15378"/>
        <dbReference type="ChEBI" id="CHEBI:15934"/>
        <dbReference type="ChEBI" id="CHEBI:43474"/>
        <dbReference type="ChEBI" id="CHEBI:58201"/>
        <dbReference type="ChEBI" id="CHEBI:58830"/>
        <dbReference type="EC" id="2.5.1.78"/>
    </reaction>
</comment>
<keyword evidence="9" id="KW-1185">Reference proteome</keyword>
<dbReference type="PANTHER" id="PTHR21058">
    <property type="entry name" value="6,7-DIMETHYL-8-RIBITYLLUMAZINE SYNTHASE DMRL SYNTHASE LUMAZINE SYNTHASE"/>
    <property type="match status" value="1"/>
</dbReference>
<evidence type="ECO:0000256" key="5">
    <source>
        <dbReference type="ARBA" id="ARBA00022679"/>
    </source>
</evidence>
<dbReference type="Pfam" id="PF00885">
    <property type="entry name" value="DMRL_synthase"/>
    <property type="match status" value="1"/>
</dbReference>
<accession>A0A7W9A134</accession>
<evidence type="ECO:0000313" key="8">
    <source>
        <dbReference type="EMBL" id="MBB5659478.1"/>
    </source>
</evidence>
<dbReference type="EMBL" id="JACIJB010000001">
    <property type="protein sequence ID" value="MBB5659478.1"/>
    <property type="molecule type" value="Genomic_DNA"/>
</dbReference>
<sequence>MKDPDRILIVEARFYDELADALLDGATDALKAQGVQYDVVTVPGALEVPGAIAAAEEAGRYPTAPRYDGYVALGCVIRGETYHFEIVSDQSAAGLMNLSIKGLSIGNGILTTEDEDQAWARARRSEGDKGGGAARACLEMIALKKRLRVGLNR</sequence>
<feature type="binding site" evidence="7">
    <location>
        <begin position="75"/>
        <end position="77"/>
    </location>
    <ligand>
        <name>5-amino-6-(D-ribitylamino)uracil</name>
        <dbReference type="ChEBI" id="CHEBI:15934"/>
    </ligand>
</feature>
<dbReference type="CDD" id="cd09209">
    <property type="entry name" value="Lumazine_synthase-I"/>
    <property type="match status" value="1"/>
</dbReference>
<comment type="pathway">
    <text evidence="1 7">Cofactor biosynthesis; riboflavin biosynthesis; riboflavin from 2-hydroxy-3-oxobutyl phosphate and 5-amino-6-(D-ribitylamino)uracil: step 1/2.</text>
</comment>
<dbReference type="RefSeq" id="WP_123286480.1">
    <property type="nucleotide sequence ID" value="NZ_JACIJB010000001.1"/>
</dbReference>
<protein>
    <recommendedName>
        <fullName evidence="3 7">6,7-dimethyl-8-ribityllumazine synthase</fullName>
        <shortName evidence="7">DMRL synthase</shortName>
        <shortName evidence="7">LS</shortName>
        <shortName evidence="7">Lumazine synthase</shortName>
        <ecNumber evidence="3 7">2.5.1.78</ecNumber>
    </recommendedName>
</protein>
<dbReference type="EC" id="2.5.1.78" evidence="3 7"/>
<dbReference type="InterPro" id="IPR036467">
    <property type="entry name" value="LS/RS_sf"/>
</dbReference>